<dbReference type="EMBL" id="NVBO01000115">
    <property type="protein sequence ID" value="PFR99996.1"/>
    <property type="molecule type" value="Genomic_DNA"/>
</dbReference>
<evidence type="ECO:0000313" key="2">
    <source>
        <dbReference type="EMBL" id="PFR99996.1"/>
    </source>
</evidence>
<protein>
    <recommendedName>
        <fullName evidence="4">Conjugal transfer protein</fullName>
    </recommendedName>
</protein>
<comment type="caution">
    <text evidence="2">The sequence shown here is derived from an EMBL/GenBank/DDBJ whole genome shotgun (WGS) entry which is preliminary data.</text>
</comment>
<feature type="transmembrane region" description="Helical" evidence="1">
    <location>
        <begin position="63"/>
        <end position="83"/>
    </location>
</feature>
<dbReference type="AlphaFoldDB" id="A0AA44Q9T3"/>
<dbReference type="Proteomes" id="UP000226357">
    <property type="component" value="Unassembled WGS sequence"/>
</dbReference>
<keyword evidence="1" id="KW-1133">Transmembrane helix</keyword>
<keyword evidence="1" id="KW-0472">Membrane</keyword>
<evidence type="ECO:0000256" key="1">
    <source>
        <dbReference type="SAM" id="Phobius"/>
    </source>
</evidence>
<evidence type="ECO:0008006" key="4">
    <source>
        <dbReference type="Google" id="ProtNLM"/>
    </source>
</evidence>
<sequence length="96" mass="10542">MEFGGLDLVVQQLPTVSDTLTLGTVNFGQNIKEWLVAQLGPIFLVVFIIGVIFLAVKRQMAGLIGWIFVAAILSVFVFTPDIIKELGGKLYSLIFK</sequence>
<keyword evidence="1" id="KW-0812">Transmembrane</keyword>
<organism evidence="2 3">
    <name type="scientific">Bacillus cereus</name>
    <dbReference type="NCBI Taxonomy" id="1396"/>
    <lineage>
        <taxon>Bacteria</taxon>
        <taxon>Bacillati</taxon>
        <taxon>Bacillota</taxon>
        <taxon>Bacilli</taxon>
        <taxon>Bacillales</taxon>
        <taxon>Bacillaceae</taxon>
        <taxon>Bacillus</taxon>
        <taxon>Bacillus cereus group</taxon>
    </lineage>
</organism>
<reference evidence="2 3" key="1">
    <citation type="submission" date="2017-09" db="EMBL/GenBank/DDBJ databases">
        <title>Large-scale bioinformatics analysis of Bacillus genomes uncovers conserved roles of natural products in bacterial physiology.</title>
        <authorList>
            <consortium name="Agbiome Team Llc"/>
            <person name="Bleich R.M."/>
            <person name="Grubbs K.J."/>
            <person name="Santa Maria K.C."/>
            <person name="Allen S.E."/>
            <person name="Farag S."/>
            <person name="Shank E.A."/>
            <person name="Bowers A."/>
        </authorList>
    </citation>
    <scope>NUCLEOTIDE SEQUENCE [LARGE SCALE GENOMIC DNA]</scope>
    <source>
        <strain evidence="2 3">AFS067272</strain>
    </source>
</reference>
<dbReference type="RefSeq" id="WP_098523748.1">
    <property type="nucleotide sequence ID" value="NZ_JBCLQQ010000038.1"/>
</dbReference>
<feature type="transmembrane region" description="Helical" evidence="1">
    <location>
        <begin position="35"/>
        <end position="56"/>
    </location>
</feature>
<evidence type="ECO:0000313" key="3">
    <source>
        <dbReference type="Proteomes" id="UP000226357"/>
    </source>
</evidence>
<proteinExistence type="predicted"/>
<name>A0AA44Q9T3_BACCE</name>
<accession>A0AA44Q9T3</accession>
<gene>
    <name evidence="2" type="ORF">COK38_14300</name>
</gene>